<dbReference type="Gene3D" id="3.40.50.2300">
    <property type="match status" value="1"/>
</dbReference>
<keyword evidence="4" id="KW-1185">Reference proteome</keyword>
<dbReference type="STRING" id="413434.SAMN04488132_10854"/>
<dbReference type="OrthoDB" id="7631574at2"/>
<organism evidence="3 4">
    <name type="scientific">Sediminibacterium ginsengisoli</name>
    <dbReference type="NCBI Taxonomy" id="413434"/>
    <lineage>
        <taxon>Bacteria</taxon>
        <taxon>Pseudomonadati</taxon>
        <taxon>Bacteroidota</taxon>
        <taxon>Chitinophagia</taxon>
        <taxon>Chitinophagales</taxon>
        <taxon>Chitinophagaceae</taxon>
        <taxon>Sediminibacterium</taxon>
    </lineage>
</organism>
<dbReference type="InterPro" id="IPR052893">
    <property type="entry name" value="TCS_response_regulator"/>
</dbReference>
<evidence type="ECO:0000313" key="3">
    <source>
        <dbReference type="EMBL" id="SKA01550.1"/>
    </source>
</evidence>
<dbReference type="Proteomes" id="UP000190888">
    <property type="component" value="Unassembled WGS sequence"/>
</dbReference>
<dbReference type="PANTHER" id="PTHR44520:SF2">
    <property type="entry name" value="RESPONSE REGULATOR RCP1"/>
    <property type="match status" value="1"/>
</dbReference>
<accession>A0A1T4QCN5</accession>
<evidence type="ECO:0000256" key="1">
    <source>
        <dbReference type="PROSITE-ProRule" id="PRU00169"/>
    </source>
</evidence>
<dbReference type="GO" id="GO:0000160">
    <property type="term" value="P:phosphorelay signal transduction system"/>
    <property type="evidence" value="ECO:0007669"/>
    <property type="project" value="InterPro"/>
</dbReference>
<dbReference type="SUPFAM" id="SSF52172">
    <property type="entry name" value="CheY-like"/>
    <property type="match status" value="1"/>
</dbReference>
<evidence type="ECO:0000313" key="4">
    <source>
        <dbReference type="Proteomes" id="UP000190888"/>
    </source>
</evidence>
<evidence type="ECO:0000259" key="2">
    <source>
        <dbReference type="PROSITE" id="PS50110"/>
    </source>
</evidence>
<dbReference type="InterPro" id="IPR011006">
    <property type="entry name" value="CheY-like_superfamily"/>
</dbReference>
<dbReference type="EMBL" id="FUWH01000008">
    <property type="protein sequence ID" value="SKA01550.1"/>
    <property type="molecule type" value="Genomic_DNA"/>
</dbReference>
<name>A0A1T4QCN5_9BACT</name>
<dbReference type="InterPro" id="IPR001789">
    <property type="entry name" value="Sig_transdc_resp-reg_receiver"/>
</dbReference>
<feature type="modified residue" description="4-aspartylphosphate" evidence="1">
    <location>
        <position position="59"/>
    </location>
</feature>
<dbReference type="Pfam" id="PF00072">
    <property type="entry name" value="Response_reg"/>
    <property type="match status" value="1"/>
</dbReference>
<dbReference type="RefSeq" id="WP_078831993.1">
    <property type="nucleotide sequence ID" value="NZ_FUWH01000008.1"/>
</dbReference>
<dbReference type="AlphaFoldDB" id="A0A1T4QCN5"/>
<dbReference type="SMART" id="SM00448">
    <property type="entry name" value="REC"/>
    <property type="match status" value="1"/>
</dbReference>
<protein>
    <submittedName>
        <fullName evidence="3">Response regulator receiver domain-containing protein</fullName>
    </submittedName>
</protein>
<keyword evidence="1" id="KW-0597">Phosphoprotein</keyword>
<dbReference type="PANTHER" id="PTHR44520">
    <property type="entry name" value="RESPONSE REGULATOR RCP1-RELATED"/>
    <property type="match status" value="1"/>
</dbReference>
<reference evidence="3 4" key="1">
    <citation type="submission" date="2017-02" db="EMBL/GenBank/DDBJ databases">
        <authorList>
            <person name="Peterson S.W."/>
        </authorList>
    </citation>
    <scope>NUCLEOTIDE SEQUENCE [LARGE SCALE GENOMIC DNA]</scope>
    <source>
        <strain evidence="3 4">DSM 22335</strain>
    </source>
</reference>
<proteinExistence type="predicted"/>
<sequence>MKSDYNIFYTDDDKDDQDLFKSVIDEMNQSLSLHLHSTGDELLHAIKNPPPRPSIVFLDLNMPEKNGFEVLKELRSYHYSKQTPVVIFSTSDDSKAIAQSKDLGANMYVTKPESYEVLRGMVAHIISIDWENFASSDKSFVYRHN</sequence>
<dbReference type="PROSITE" id="PS50110">
    <property type="entry name" value="RESPONSE_REGULATORY"/>
    <property type="match status" value="1"/>
</dbReference>
<gene>
    <name evidence="3" type="ORF">SAMN04488132_10854</name>
</gene>
<feature type="domain" description="Response regulatory" evidence="2">
    <location>
        <begin position="6"/>
        <end position="126"/>
    </location>
</feature>